<feature type="domain" description="Solute-binding protein family 5" evidence="3">
    <location>
        <begin position="112"/>
        <end position="566"/>
    </location>
</feature>
<dbReference type="CDD" id="cd00995">
    <property type="entry name" value="PBP2_NikA_DppA_OppA_like"/>
    <property type="match status" value="1"/>
</dbReference>
<evidence type="ECO:0000259" key="3">
    <source>
        <dbReference type="Pfam" id="PF00496"/>
    </source>
</evidence>
<evidence type="ECO:0000256" key="1">
    <source>
        <dbReference type="SAM" id="MobiDB-lite"/>
    </source>
</evidence>
<dbReference type="Gene3D" id="3.10.105.10">
    <property type="entry name" value="Dipeptide-binding Protein, Domain 3"/>
    <property type="match status" value="1"/>
</dbReference>
<dbReference type="InterPro" id="IPR039424">
    <property type="entry name" value="SBP_5"/>
</dbReference>
<name>W0FMZ5_9BACT</name>
<feature type="signal peptide" evidence="2">
    <location>
        <begin position="1"/>
        <end position="22"/>
    </location>
</feature>
<proteinExistence type="predicted"/>
<dbReference type="EMBL" id="KC246875">
    <property type="protein sequence ID" value="AHF26326.1"/>
    <property type="molecule type" value="Genomic_DNA"/>
</dbReference>
<sequence>MKRLFALLLAGMMLFLAVSAFAEEIEEELPGEATEEATEEPDAEPTPTPEPRPERNYEELVVGNPTPMDGKFFTGMWGNATSDIDVRTLVHGYYLTIWGYDTGVFIANPVTVNGELITETVENGDRSYSFYLFDDLYYSDGTPITAWDYAFSVLFQAAPEIAETGGQPMDLSYLVGYEDYISGKTPYLAGVRVLDDYRIKFTVKKEYLPYFFELFRMGFIPYPIHEIAPGCKVYDDGQGIYIGNEDPKVTEKIFTAELLEATVMDPENGYLSHPTVGCGPYVLTSWDGAECTFEINPYYKGNEDFVKPTIPKLRYKLAKNEDMIARLEADEFQLLNKVVRRDVIEQGSQLVAGGKGYMMTNYPRIGLSFIVFTPDMPALQELYVRKAIAYCMDKEALKDEYTYLYGITMDGLIGIGQWMYGLVNGTEDYPVTLPEKPTPEEQAKYDELIAEWESLSLDGLVHYDLNVDEAVRLLEHNGWTLNEQGREFNPAMDEVRCKLINGELVKLDLTCAYPITNIMASSMEQYFVPNLAKAGIRLTLIPMEMKELLRSYNDKDVEDIDMFYLGDDFNIEFDPTLFFLAGDPNGPVEDTLAWVHSQMAEYARLMCETEPDDALGFVKKWITFQEHLSDLLPMIPVYSNVYFDFYTGDLTNYDIIRWITWGDAIVPANYYDVVAAMEEMGLYQTAGEEEPELEDEDEENWDEGWDE</sequence>
<dbReference type="AlphaFoldDB" id="W0FMZ5"/>
<dbReference type="InterPro" id="IPR000914">
    <property type="entry name" value="SBP_5_dom"/>
</dbReference>
<dbReference type="PANTHER" id="PTHR30290">
    <property type="entry name" value="PERIPLASMIC BINDING COMPONENT OF ABC TRANSPORTER"/>
    <property type="match status" value="1"/>
</dbReference>
<keyword evidence="2" id="KW-0732">Signal</keyword>
<dbReference type="Gene3D" id="3.40.190.10">
    <property type="entry name" value="Periplasmic binding protein-like II"/>
    <property type="match status" value="1"/>
</dbReference>
<feature type="compositionally biased region" description="Acidic residues" evidence="1">
    <location>
        <begin position="27"/>
        <end position="43"/>
    </location>
</feature>
<feature type="chain" id="PRO_5004789395" evidence="2">
    <location>
        <begin position="23"/>
        <end position="707"/>
    </location>
</feature>
<evidence type="ECO:0000256" key="2">
    <source>
        <dbReference type="SAM" id="SignalP"/>
    </source>
</evidence>
<dbReference type="SUPFAM" id="SSF53850">
    <property type="entry name" value="Periplasmic binding protein-like II"/>
    <property type="match status" value="1"/>
</dbReference>
<dbReference type="GO" id="GO:0015833">
    <property type="term" value="P:peptide transport"/>
    <property type="evidence" value="ECO:0007669"/>
    <property type="project" value="TreeGrafter"/>
</dbReference>
<feature type="region of interest" description="Disordered" evidence="1">
    <location>
        <begin position="27"/>
        <end position="55"/>
    </location>
</feature>
<protein>
    <submittedName>
        <fullName evidence="4">Family 5 extracellular solute-binding protein</fullName>
    </submittedName>
</protein>
<reference evidence="4" key="1">
    <citation type="journal article" date="2013" name="PLoS ONE">
        <title>Metagenomic insights into the carbohydrate-active enzymes carried by the microorganisms adhering to solid digesta in the rumen of cows.</title>
        <authorList>
            <person name="Wang L."/>
            <person name="Hatem A."/>
            <person name="Catalyurek U.V."/>
            <person name="Morrison M."/>
            <person name="Yu Z."/>
        </authorList>
    </citation>
    <scope>NUCLEOTIDE SEQUENCE</scope>
</reference>
<evidence type="ECO:0000313" key="4">
    <source>
        <dbReference type="EMBL" id="AHF26326.1"/>
    </source>
</evidence>
<organism evidence="4">
    <name type="scientific">uncultured bacterium Contig1588_n_1603_cl</name>
    <dbReference type="NCBI Taxonomy" id="1393463"/>
    <lineage>
        <taxon>Bacteria</taxon>
        <taxon>environmental samples</taxon>
    </lineage>
</organism>
<dbReference type="Pfam" id="PF00496">
    <property type="entry name" value="SBP_bac_5"/>
    <property type="match status" value="1"/>
</dbReference>
<feature type="region of interest" description="Disordered" evidence="1">
    <location>
        <begin position="685"/>
        <end position="707"/>
    </location>
</feature>
<accession>W0FMZ5</accession>
<feature type="compositionally biased region" description="Acidic residues" evidence="1">
    <location>
        <begin position="687"/>
        <end position="707"/>
    </location>
</feature>
<dbReference type="GO" id="GO:1904680">
    <property type="term" value="F:peptide transmembrane transporter activity"/>
    <property type="evidence" value="ECO:0007669"/>
    <property type="project" value="TreeGrafter"/>
</dbReference>